<dbReference type="Pfam" id="PF00975">
    <property type="entry name" value="Thioesterase"/>
    <property type="match status" value="1"/>
</dbReference>
<dbReference type="SUPFAM" id="SSF53901">
    <property type="entry name" value="Thiolase-like"/>
    <property type="match status" value="1"/>
</dbReference>
<dbReference type="InterPro" id="IPR000082">
    <property type="entry name" value="SEA_dom"/>
</dbReference>
<dbReference type="InterPro" id="IPR014043">
    <property type="entry name" value="Acyl_transferase_dom"/>
</dbReference>
<evidence type="ECO:0000313" key="13">
    <source>
        <dbReference type="Proteomes" id="UP000294933"/>
    </source>
</evidence>
<keyword evidence="5" id="KW-0843">Virulence</keyword>
<name>A0A4Y7PR91_9AGAM</name>
<feature type="domain" description="SEA" evidence="8">
    <location>
        <begin position="298"/>
        <end position="420"/>
    </location>
</feature>
<dbReference type="InterPro" id="IPR006162">
    <property type="entry name" value="Ppantetheine_attach_site"/>
</dbReference>
<dbReference type="NCBIfam" id="TIGR04532">
    <property type="entry name" value="PT_fungal_PKS"/>
    <property type="match status" value="1"/>
</dbReference>
<dbReference type="PROSITE" id="PS00606">
    <property type="entry name" value="KS3_1"/>
    <property type="match status" value="1"/>
</dbReference>
<evidence type="ECO:0000256" key="5">
    <source>
        <dbReference type="ARBA" id="ARBA00023026"/>
    </source>
</evidence>
<dbReference type="SMART" id="SM00823">
    <property type="entry name" value="PKS_PP"/>
    <property type="match status" value="1"/>
</dbReference>
<dbReference type="Gene3D" id="3.30.70.3290">
    <property type="match status" value="1"/>
</dbReference>
<evidence type="ECO:0000256" key="1">
    <source>
        <dbReference type="ARBA" id="ARBA00005179"/>
    </source>
</evidence>
<dbReference type="SUPFAM" id="SSF47336">
    <property type="entry name" value="ACP-like"/>
    <property type="match status" value="2"/>
</dbReference>
<dbReference type="InterPro" id="IPR018201">
    <property type="entry name" value="Ketoacyl_synth_AS"/>
</dbReference>
<dbReference type="Pfam" id="PF00698">
    <property type="entry name" value="Acyl_transf_1"/>
    <property type="match status" value="1"/>
</dbReference>
<dbReference type="Pfam" id="PF21089">
    <property type="entry name" value="PKS_DH_N"/>
    <property type="match status" value="1"/>
</dbReference>
<dbReference type="InterPro" id="IPR049552">
    <property type="entry name" value="PKS_DH_N"/>
</dbReference>
<dbReference type="CDD" id="cd00833">
    <property type="entry name" value="PKS"/>
    <property type="match status" value="1"/>
</dbReference>
<dbReference type="InterPro" id="IPR030918">
    <property type="entry name" value="PT_fungal_PKS"/>
</dbReference>
<keyword evidence="4" id="KW-0808">Transferase</keyword>
<dbReference type="Gene3D" id="3.40.50.1820">
    <property type="entry name" value="alpha/beta hydrolase"/>
    <property type="match status" value="1"/>
</dbReference>
<dbReference type="Pfam" id="PF14765">
    <property type="entry name" value="PS-DH"/>
    <property type="match status" value="1"/>
</dbReference>
<keyword evidence="13" id="KW-1185">Reference proteome</keyword>
<dbReference type="PROSITE" id="PS00012">
    <property type="entry name" value="PHOSPHOPANTETHEINE"/>
    <property type="match status" value="1"/>
</dbReference>
<dbReference type="InterPro" id="IPR014030">
    <property type="entry name" value="Ketoacyl_synth_N"/>
</dbReference>
<protein>
    <submittedName>
        <fullName evidence="12">Ketoacyl-synt-domain-containing protein</fullName>
    </submittedName>
</protein>
<reference evidence="12 13" key="1">
    <citation type="submission" date="2018-06" db="EMBL/GenBank/DDBJ databases">
        <title>A transcriptomic atlas of mushroom development highlights an independent origin of complex multicellularity.</title>
        <authorList>
            <consortium name="DOE Joint Genome Institute"/>
            <person name="Krizsan K."/>
            <person name="Almasi E."/>
            <person name="Merenyi Z."/>
            <person name="Sahu N."/>
            <person name="Viragh M."/>
            <person name="Koszo T."/>
            <person name="Mondo S."/>
            <person name="Kiss B."/>
            <person name="Balint B."/>
            <person name="Kues U."/>
            <person name="Barry K."/>
            <person name="Hegedus J.C."/>
            <person name="Henrissat B."/>
            <person name="Johnson J."/>
            <person name="Lipzen A."/>
            <person name="Ohm R."/>
            <person name="Nagy I."/>
            <person name="Pangilinan J."/>
            <person name="Yan J."/>
            <person name="Xiong Y."/>
            <person name="Grigoriev I.V."/>
            <person name="Hibbett D.S."/>
            <person name="Nagy L.G."/>
        </authorList>
    </citation>
    <scope>NUCLEOTIDE SEQUENCE [LARGE SCALE GENOMIC DNA]</scope>
    <source>
        <strain evidence="12 13">SZMC22713</strain>
    </source>
</reference>
<dbReference type="Pfam" id="PF00109">
    <property type="entry name" value="ketoacyl-synt"/>
    <property type="match status" value="1"/>
</dbReference>
<dbReference type="STRING" id="50990.A0A4Y7PR91"/>
<dbReference type="SUPFAM" id="SSF53474">
    <property type="entry name" value="alpha/beta-Hydrolases"/>
    <property type="match status" value="1"/>
</dbReference>
<dbReference type="GO" id="GO:0031177">
    <property type="term" value="F:phosphopantetheine binding"/>
    <property type="evidence" value="ECO:0007669"/>
    <property type="project" value="InterPro"/>
</dbReference>
<dbReference type="InterPro" id="IPR050091">
    <property type="entry name" value="PKS_NRPS_Biosynth_Enz"/>
</dbReference>
<feature type="domain" description="PKS/mFAS DH" evidence="11">
    <location>
        <begin position="1273"/>
        <end position="1582"/>
    </location>
</feature>
<dbReference type="Proteomes" id="UP000294933">
    <property type="component" value="Unassembled WGS sequence"/>
</dbReference>
<dbReference type="Pfam" id="PF00550">
    <property type="entry name" value="PP-binding"/>
    <property type="match status" value="2"/>
</dbReference>
<dbReference type="Gene3D" id="3.10.129.110">
    <property type="entry name" value="Polyketide synthase dehydratase"/>
    <property type="match status" value="1"/>
</dbReference>
<evidence type="ECO:0000256" key="2">
    <source>
        <dbReference type="ARBA" id="ARBA00022450"/>
    </source>
</evidence>
<evidence type="ECO:0000259" key="10">
    <source>
        <dbReference type="PROSITE" id="PS52004"/>
    </source>
</evidence>
<dbReference type="InterPro" id="IPR020806">
    <property type="entry name" value="PKS_PP-bd"/>
</dbReference>
<dbReference type="InterPro" id="IPR036736">
    <property type="entry name" value="ACP-like_sf"/>
</dbReference>
<dbReference type="Gene3D" id="1.10.1200.10">
    <property type="entry name" value="ACP-like"/>
    <property type="match status" value="2"/>
</dbReference>
<dbReference type="InterPro" id="IPR016039">
    <property type="entry name" value="Thiolase-like"/>
</dbReference>
<dbReference type="Pfam" id="PF16073">
    <property type="entry name" value="SAT"/>
    <property type="match status" value="1"/>
</dbReference>
<dbReference type="PROSITE" id="PS50075">
    <property type="entry name" value="CARRIER"/>
    <property type="match status" value="2"/>
</dbReference>
<dbReference type="Gene3D" id="3.40.47.10">
    <property type="match status" value="1"/>
</dbReference>
<evidence type="ECO:0000313" key="12">
    <source>
        <dbReference type="EMBL" id="TDL17963.1"/>
    </source>
</evidence>
<dbReference type="InterPro" id="IPR032088">
    <property type="entry name" value="SAT"/>
</dbReference>
<keyword evidence="3" id="KW-0597">Phosphoprotein</keyword>
<feature type="region of interest" description="Disordered" evidence="7">
    <location>
        <begin position="1738"/>
        <end position="1758"/>
    </location>
</feature>
<comment type="pathway">
    <text evidence="1">Secondary metabolite biosynthesis.</text>
</comment>
<feature type="region of interest" description="Disordered" evidence="7">
    <location>
        <begin position="1592"/>
        <end position="1611"/>
    </location>
</feature>
<dbReference type="PANTHER" id="PTHR43775:SF21">
    <property type="entry name" value="NON-REDUCING POLYKETIDE SYNTHASE AUSA-RELATED"/>
    <property type="match status" value="1"/>
</dbReference>
<dbReference type="SMART" id="SM00825">
    <property type="entry name" value="PKS_KS"/>
    <property type="match status" value="1"/>
</dbReference>
<dbReference type="Gene3D" id="3.40.366.10">
    <property type="entry name" value="Malonyl-Coenzyme A Acyl Carrier Protein, domain 2"/>
    <property type="match status" value="2"/>
</dbReference>
<dbReference type="PANTHER" id="PTHR43775">
    <property type="entry name" value="FATTY ACID SYNTHASE"/>
    <property type="match status" value="1"/>
</dbReference>
<dbReference type="InterPro" id="IPR020841">
    <property type="entry name" value="PKS_Beta-ketoAc_synthase_dom"/>
</dbReference>
<dbReference type="GO" id="GO:0004315">
    <property type="term" value="F:3-oxoacyl-[acyl-carrier-protein] synthase activity"/>
    <property type="evidence" value="ECO:0007669"/>
    <property type="project" value="InterPro"/>
</dbReference>
<dbReference type="InterPro" id="IPR001227">
    <property type="entry name" value="Ac_transferase_dom_sf"/>
</dbReference>
<proteinExistence type="predicted"/>
<evidence type="ECO:0000259" key="11">
    <source>
        <dbReference type="PROSITE" id="PS52019"/>
    </source>
</evidence>
<feature type="region of interest" description="N-terminal hotdog fold" evidence="6">
    <location>
        <begin position="1273"/>
        <end position="1405"/>
    </location>
</feature>
<dbReference type="GO" id="GO:0044550">
    <property type="term" value="P:secondary metabolite biosynthetic process"/>
    <property type="evidence" value="ECO:0007669"/>
    <property type="project" value="UniProtKB-ARBA"/>
</dbReference>
<feature type="region of interest" description="C-terminal hotdog fold" evidence="6">
    <location>
        <begin position="1428"/>
        <end position="1582"/>
    </location>
</feature>
<dbReference type="PROSITE" id="PS52019">
    <property type="entry name" value="PKS_MFAS_DH"/>
    <property type="match status" value="1"/>
</dbReference>
<feature type="compositionally biased region" description="Low complexity" evidence="7">
    <location>
        <begin position="1592"/>
        <end position="1604"/>
    </location>
</feature>
<dbReference type="InterPro" id="IPR016035">
    <property type="entry name" value="Acyl_Trfase/lysoPLipase"/>
</dbReference>
<feature type="active site" description="Proton acceptor; for dehydratase activity" evidence="6">
    <location>
        <position position="1307"/>
    </location>
</feature>
<dbReference type="InterPro" id="IPR014031">
    <property type="entry name" value="Ketoacyl_synth_C"/>
</dbReference>
<dbReference type="SMART" id="SM01294">
    <property type="entry name" value="PKS_PP_betabranch"/>
    <property type="match status" value="1"/>
</dbReference>
<dbReference type="InterPro" id="IPR042104">
    <property type="entry name" value="PKS_dehydratase_sf"/>
</dbReference>
<dbReference type="InterPro" id="IPR029058">
    <property type="entry name" value="AB_hydrolase_fold"/>
</dbReference>
<accession>A0A4Y7PR91</accession>
<dbReference type="GO" id="GO:0004312">
    <property type="term" value="F:fatty acid synthase activity"/>
    <property type="evidence" value="ECO:0007669"/>
    <property type="project" value="TreeGrafter"/>
</dbReference>
<dbReference type="InterPro" id="IPR049900">
    <property type="entry name" value="PKS_mFAS_DH"/>
</dbReference>
<dbReference type="GO" id="GO:0006633">
    <property type="term" value="P:fatty acid biosynthetic process"/>
    <property type="evidence" value="ECO:0007669"/>
    <property type="project" value="InterPro"/>
</dbReference>
<evidence type="ECO:0000259" key="8">
    <source>
        <dbReference type="PROSITE" id="PS50024"/>
    </source>
</evidence>
<feature type="active site" description="Proton donor; for dehydratase activity" evidence="6">
    <location>
        <position position="1494"/>
    </location>
</feature>
<evidence type="ECO:0000256" key="4">
    <source>
        <dbReference type="ARBA" id="ARBA00022679"/>
    </source>
</evidence>
<keyword evidence="2" id="KW-0596">Phosphopantetheine</keyword>
<feature type="domain" description="Ketosynthase family 3 (KS3)" evidence="10">
    <location>
        <begin position="368"/>
        <end position="799"/>
    </location>
</feature>
<dbReference type="InterPro" id="IPR016036">
    <property type="entry name" value="Malonyl_transacylase_ACP-bd"/>
</dbReference>
<gene>
    <name evidence="12" type="ORF">BD410DRAFT_753802</name>
</gene>
<evidence type="ECO:0000256" key="3">
    <source>
        <dbReference type="ARBA" id="ARBA00022553"/>
    </source>
</evidence>
<feature type="domain" description="Carrier" evidence="9">
    <location>
        <begin position="1630"/>
        <end position="1705"/>
    </location>
</feature>
<dbReference type="PROSITE" id="PS52004">
    <property type="entry name" value="KS3_2"/>
    <property type="match status" value="1"/>
</dbReference>
<evidence type="ECO:0000256" key="6">
    <source>
        <dbReference type="PROSITE-ProRule" id="PRU01363"/>
    </source>
</evidence>
<organism evidence="12 13">
    <name type="scientific">Rickenella mellea</name>
    <dbReference type="NCBI Taxonomy" id="50990"/>
    <lineage>
        <taxon>Eukaryota</taxon>
        <taxon>Fungi</taxon>
        <taxon>Dikarya</taxon>
        <taxon>Basidiomycota</taxon>
        <taxon>Agaricomycotina</taxon>
        <taxon>Agaricomycetes</taxon>
        <taxon>Hymenochaetales</taxon>
        <taxon>Rickenellaceae</taxon>
        <taxon>Rickenella</taxon>
    </lineage>
</organism>
<dbReference type="VEuPathDB" id="FungiDB:BD410DRAFT_753802"/>
<dbReference type="InterPro" id="IPR049551">
    <property type="entry name" value="PKS_DH_C"/>
</dbReference>
<dbReference type="SUPFAM" id="SSF55048">
    <property type="entry name" value="Probable ACP-binding domain of malonyl-CoA ACP transacylase"/>
    <property type="match status" value="1"/>
</dbReference>
<dbReference type="OrthoDB" id="329835at2759"/>
<dbReference type="EMBL" id="ML170214">
    <property type="protein sequence ID" value="TDL17963.1"/>
    <property type="molecule type" value="Genomic_DNA"/>
</dbReference>
<dbReference type="InterPro" id="IPR001031">
    <property type="entry name" value="Thioesterase"/>
</dbReference>
<feature type="compositionally biased region" description="Basic and acidic residues" evidence="7">
    <location>
        <begin position="1739"/>
        <end position="1758"/>
    </location>
</feature>
<dbReference type="Pfam" id="PF02801">
    <property type="entry name" value="Ketoacyl-synt_C"/>
    <property type="match status" value="1"/>
</dbReference>
<dbReference type="SUPFAM" id="SSF52151">
    <property type="entry name" value="FabD/lysophospholipase-like"/>
    <property type="match status" value="1"/>
</dbReference>
<dbReference type="SMART" id="SM00827">
    <property type="entry name" value="PKS_AT"/>
    <property type="match status" value="1"/>
</dbReference>
<dbReference type="PROSITE" id="PS50024">
    <property type="entry name" value="SEA"/>
    <property type="match status" value="1"/>
</dbReference>
<feature type="domain" description="Carrier" evidence="9">
    <location>
        <begin position="1773"/>
        <end position="1847"/>
    </location>
</feature>
<evidence type="ECO:0000256" key="7">
    <source>
        <dbReference type="SAM" id="MobiDB-lite"/>
    </source>
</evidence>
<dbReference type="InterPro" id="IPR009081">
    <property type="entry name" value="PP-bd_ACP"/>
</dbReference>
<evidence type="ECO:0000259" key="9">
    <source>
        <dbReference type="PROSITE" id="PS50075"/>
    </source>
</evidence>
<sequence length="2141" mass="233789">MLVAVFDGQGTVPAVPNDDCLSPLAITFLHEARNTLTRLQALAPDDEHVTSRLKYMLSTSIPTSDSRLVLNPIIAIPNLYVLQVLRYMTAIENDENLLEDPDVVGIVGYSSGILPALLVATSESRIELLSNALQLLTAAFWLGYHCQIYRQNGLSDIPAYDPDVEEPWSIVLFDHSQEEATELVDGFNHNSRGQTLYITAVTDTSSVSVSGLPSALQSFRSGLPMSIPTRPLRIYTLYHAPTLRDSVKPAVLASLAQHTSYAISLRLIRPLYSSASGNVLPIDSTSDDLINAMLDMILVEPVRFDLVTSNIATLASASEAKRVSIANFGELGRLLKRALTDLIPDSTVSISVNDLSSPTILRPRVEKNVPIAIVGQAFKFPGANNEEELWNILEQGLNTVSEISNTRFDVSSYTSNPPTNPGRVLKTLYGNFISDEDAMGFDAAFFKISPREAKSMDPQQRVLLQVSYHALENAGYVPHATRTFDPGSVGCYVGVATNDYVQNLRQDVDVHYSPGTIPAFLSGRISYALGLSGPSIVVNTACSSSLVAIHQACRAIAAGDCTAALAGGVNIISSPDMYLGLDRAHFLSPTGQCKPFDESADGYCRADGCGMFVLKRLEDAIAEDDNILGVIRGIEVNQSGLATSVTQPHPPTQTKLFETLLANAGIHPHEVSVVEAHGTGTQAGDPAELKSLRQALCSGRTMENPLYVTSIKANLGHAEAASGAAGLAKLLLMLDRQFIPPQISLRRLNSKIEPLGKDGSVISANGVPWHLSGDGGRRRIAFLNNFGAAGSNAALLIEAPTMSHRSVAREDSKAKVLVAFSADSETSLLKIREQYVARVEGSPLQDRQALVDFGYTVTARRQVGPWRVAVAAGSAEELGQQLRAAKPSKVASENGKTVFVFSGQGGQYLGMGQSLYVTSTIFREAVNECHEMLVSWGYPGVLSVIDPRGESLFDMEHEIVAFQCAIFVLEYALLQLWLAFGVQPDVVIGHSLGEYAALVAAHVLSVDSALRLVAYRANLMARRCEMGVSGMMALRLSPQMVSKILEDRKEFDMLSITCFNTNASVVVGGPLVQLSTLQVHLEATGACKCVHLEAPFAFHTDAMDPILEDFIVYAAKFHFSPPDIPIASNVHGRIIDAGDDSVFGSTYLAQHAHHPVLFESIVDCLLRTVDVEACVELGPHPTTLPMVSRDSGAVLTLQSLHRRAPAASILSTSLARLYQTHRDLNWRQVYAELHPNARCIAVPAYPFTPTPYWVPFREDQSGMVVEKANSTKYAFLESWTKRPSTRDVNMSEFETSLENLATFVSGHVVFDYALCPAAVYHELAIAAATCTMDHAYNTSDSLVTLSDVQFIHPLVYDSSISLRTTITLHPTGGKNAGTFIIASSSQTKDLQTHCTGSFQLRSKFLSYSKLQLHSPVLERRRSSLLTCMDGSHPETLRTRTIYHLIFSRVVQYSSTFQAIRSLTLSTNGEEACAIVKLPEDHDSGMFVVHPVFVDTLTHLAGFVVNREVPSDQLYICSQIDSTKVLSDLLDYDMNYDFICSIIPVADGIVLADAWAVETATPNRVVAHIKRMRFSRVRSSSLKKLLSGSQTIVHTEQSSTTEQTQDPVAKRRLRSRTLSSSSTITVVEQPADVANDVLKLVSELCGTPSAKITLSSKITELGLDYFTWGQLTSELQRTFPSFSLDVSQLQSSYTLSDLADLVSGSQWKDGAANSPDGIIDKGDYRTVITSQAKVSFSAPSHRDENLEHHEAAHPRRTSGERVTFVPDVSLGTDSPLTLQVKEILGNVLDIPASKLHDEDEVVQLGLDSLASMEALHNLQVQFRVTLPSNFFYDHPTIRDIQNYLTTRRRPRRFTCATKVSEFSTTRRSMPRRFSCSVIPECESLEKVFGLDQTLVQVQTANDGDRVPLFLIHDGSGMTSGYSRIGALGRAVWSINNPKLLSGEHWEGGIPEMTGHYIKEMRVALTDNGCILGGWSFGGIVAFHMACEMQRAGIKVAGVILIDSPSPFSTEPLPPALIDAVLPTVEFSNVRHARIASLVRTQMNHSTRAVVAYEPLSAPRPYPRLVMLRCTDVFDVSVVPGCGALPFLTDRRDPRSAVEDWERLVGGSVEVLDIPGHHFEPFHPKHVMSLTEQLQNAISLLTV</sequence>